<dbReference type="PANTHER" id="PTHR31945">
    <property type="entry name" value="TRANSCRIPTION FACTOR SCREAM2-RELATED"/>
    <property type="match status" value="1"/>
</dbReference>
<evidence type="ECO:0000256" key="4">
    <source>
        <dbReference type="ARBA" id="ARBA00023242"/>
    </source>
</evidence>
<comment type="subcellular location">
    <subcellularLocation>
        <location evidence="1">Nucleus</location>
    </subcellularLocation>
</comment>
<proteinExistence type="predicted"/>
<sequence>MVVSRRVHRRLVLRRKFQVLRALTCSKSVRKSNIIMDAFNYIKQLKLMIEAMKKQYANLINKVPKEVKVEKIENGFLVRVTSEKGKDILVSVLEVFEEMGLNVVHARVSCTHSFCMEAIIETDQVETLEVKEVTQAISKALEKKIGVRAAPFDTM</sequence>
<dbReference type="AlphaFoldDB" id="A0AAP0KKM8"/>
<dbReference type="Pfam" id="PF22754">
    <property type="entry name" value="bHLH-TF_ACT-like_plant"/>
    <property type="match status" value="1"/>
</dbReference>
<dbReference type="InterPro" id="IPR054502">
    <property type="entry name" value="bHLH-TF_ACT-like_plant"/>
</dbReference>
<dbReference type="InterPro" id="IPR002912">
    <property type="entry name" value="ACT_dom"/>
</dbReference>
<dbReference type="InterPro" id="IPR036638">
    <property type="entry name" value="HLH_DNA-bd_sf"/>
</dbReference>
<keyword evidence="3" id="KW-0804">Transcription</keyword>
<organism evidence="6 7">
    <name type="scientific">Stephania japonica</name>
    <dbReference type="NCBI Taxonomy" id="461633"/>
    <lineage>
        <taxon>Eukaryota</taxon>
        <taxon>Viridiplantae</taxon>
        <taxon>Streptophyta</taxon>
        <taxon>Embryophyta</taxon>
        <taxon>Tracheophyta</taxon>
        <taxon>Spermatophyta</taxon>
        <taxon>Magnoliopsida</taxon>
        <taxon>Ranunculales</taxon>
        <taxon>Menispermaceae</taxon>
        <taxon>Menispermoideae</taxon>
        <taxon>Cissampelideae</taxon>
        <taxon>Stephania</taxon>
    </lineage>
</organism>
<accession>A0AAP0KKM8</accession>
<keyword evidence="7" id="KW-1185">Reference proteome</keyword>
<dbReference type="Proteomes" id="UP001417504">
    <property type="component" value="Unassembled WGS sequence"/>
</dbReference>
<protein>
    <recommendedName>
        <fullName evidence="5">ACT domain-containing protein</fullName>
    </recommendedName>
</protein>
<keyword evidence="2" id="KW-0805">Transcription regulation</keyword>
<evidence type="ECO:0000313" key="7">
    <source>
        <dbReference type="Proteomes" id="UP001417504"/>
    </source>
</evidence>
<keyword evidence="4" id="KW-0539">Nucleus</keyword>
<dbReference type="PROSITE" id="PS51671">
    <property type="entry name" value="ACT"/>
    <property type="match status" value="1"/>
</dbReference>
<feature type="domain" description="ACT" evidence="5">
    <location>
        <begin position="77"/>
        <end position="155"/>
    </location>
</feature>
<dbReference type="GO" id="GO:0043565">
    <property type="term" value="F:sequence-specific DNA binding"/>
    <property type="evidence" value="ECO:0007669"/>
    <property type="project" value="TreeGrafter"/>
</dbReference>
<dbReference type="InterPro" id="IPR051358">
    <property type="entry name" value="TF_AMS/ICE1/BHLH6-like"/>
</dbReference>
<comment type="caution">
    <text evidence="6">The sequence shown here is derived from an EMBL/GenBank/DDBJ whole genome shotgun (WGS) entry which is preliminary data.</text>
</comment>
<dbReference type="GO" id="GO:0005634">
    <property type="term" value="C:nucleus"/>
    <property type="evidence" value="ECO:0007669"/>
    <property type="project" value="UniProtKB-SubCell"/>
</dbReference>
<reference evidence="6 7" key="1">
    <citation type="submission" date="2024-01" db="EMBL/GenBank/DDBJ databases">
        <title>Genome assemblies of Stephania.</title>
        <authorList>
            <person name="Yang L."/>
        </authorList>
    </citation>
    <scope>NUCLEOTIDE SEQUENCE [LARGE SCALE GENOMIC DNA]</scope>
    <source>
        <strain evidence="6">QJT</strain>
        <tissue evidence="6">Leaf</tissue>
    </source>
</reference>
<evidence type="ECO:0000259" key="5">
    <source>
        <dbReference type="PROSITE" id="PS51671"/>
    </source>
</evidence>
<name>A0AAP0KKM8_9MAGN</name>
<dbReference type="GO" id="GO:0003700">
    <property type="term" value="F:DNA-binding transcription factor activity"/>
    <property type="evidence" value="ECO:0007669"/>
    <property type="project" value="TreeGrafter"/>
</dbReference>
<evidence type="ECO:0000256" key="3">
    <source>
        <dbReference type="ARBA" id="ARBA00023163"/>
    </source>
</evidence>
<dbReference type="EMBL" id="JBBNAE010000001">
    <property type="protein sequence ID" value="KAK9153077.1"/>
    <property type="molecule type" value="Genomic_DNA"/>
</dbReference>
<evidence type="ECO:0000256" key="1">
    <source>
        <dbReference type="ARBA" id="ARBA00004123"/>
    </source>
</evidence>
<gene>
    <name evidence="6" type="ORF">Sjap_000557</name>
</gene>
<evidence type="ECO:0000313" key="6">
    <source>
        <dbReference type="EMBL" id="KAK9153077.1"/>
    </source>
</evidence>
<evidence type="ECO:0000256" key="2">
    <source>
        <dbReference type="ARBA" id="ARBA00023015"/>
    </source>
</evidence>
<dbReference type="PANTHER" id="PTHR31945:SF27">
    <property type="entry name" value="TRANSCRIPTION FACTOR BHLH35-LIKE PROTEIN"/>
    <property type="match status" value="1"/>
</dbReference>
<dbReference type="GO" id="GO:0046983">
    <property type="term" value="F:protein dimerization activity"/>
    <property type="evidence" value="ECO:0007669"/>
    <property type="project" value="InterPro"/>
</dbReference>
<dbReference type="SUPFAM" id="SSF47459">
    <property type="entry name" value="HLH, helix-loop-helix DNA-binding domain"/>
    <property type="match status" value="1"/>
</dbReference>